<sequence length="54" mass="6362">MNLIFNDMHKNNFFYCFGKSEITEDVAFSVVYKKLSQGQLCCYSKSFLKKQLQP</sequence>
<proteinExistence type="predicted"/>
<protein>
    <submittedName>
        <fullName evidence="1">Uncharacterized protein</fullName>
    </submittedName>
</protein>
<dbReference type="Proteomes" id="UP000537126">
    <property type="component" value="Unassembled WGS sequence"/>
</dbReference>
<organism evidence="1 2">
    <name type="scientific">Thermonema lapsum</name>
    <dbReference type="NCBI Taxonomy" id="28195"/>
    <lineage>
        <taxon>Bacteria</taxon>
        <taxon>Pseudomonadati</taxon>
        <taxon>Bacteroidota</taxon>
        <taxon>Cytophagia</taxon>
        <taxon>Cytophagales</taxon>
        <taxon>Thermonemataceae</taxon>
        <taxon>Thermonema</taxon>
    </lineage>
</organism>
<name>A0A846MR07_9BACT</name>
<keyword evidence="2" id="KW-1185">Reference proteome</keyword>
<dbReference type="EMBL" id="JAASRN010000002">
    <property type="protein sequence ID" value="NIK74006.1"/>
    <property type="molecule type" value="Genomic_DNA"/>
</dbReference>
<dbReference type="AlphaFoldDB" id="A0A846MR07"/>
<evidence type="ECO:0000313" key="2">
    <source>
        <dbReference type="Proteomes" id="UP000537126"/>
    </source>
</evidence>
<evidence type="ECO:0000313" key="1">
    <source>
        <dbReference type="EMBL" id="NIK74006.1"/>
    </source>
</evidence>
<gene>
    <name evidence="1" type="ORF">FHS56_001519</name>
</gene>
<comment type="caution">
    <text evidence="1">The sequence shown here is derived from an EMBL/GenBank/DDBJ whole genome shotgun (WGS) entry which is preliminary data.</text>
</comment>
<accession>A0A846MR07</accession>
<reference evidence="1 2" key="1">
    <citation type="submission" date="2020-03" db="EMBL/GenBank/DDBJ databases">
        <title>Genomic Encyclopedia of Type Strains, Phase IV (KMG-IV): sequencing the most valuable type-strain genomes for metagenomic binning, comparative biology and taxonomic classification.</title>
        <authorList>
            <person name="Goeker M."/>
        </authorList>
    </citation>
    <scope>NUCLEOTIDE SEQUENCE [LARGE SCALE GENOMIC DNA]</scope>
    <source>
        <strain evidence="1 2">DSM 5718</strain>
    </source>
</reference>